<dbReference type="GO" id="GO:0043014">
    <property type="term" value="F:alpha-tubulin binding"/>
    <property type="evidence" value="ECO:0007669"/>
    <property type="project" value="TreeGrafter"/>
</dbReference>
<comment type="caution">
    <text evidence="7">The sequence shown here is derived from an EMBL/GenBank/DDBJ whole genome shotgun (WGS) entry which is preliminary data.</text>
</comment>
<keyword evidence="3" id="KW-0677">Repeat</keyword>
<evidence type="ECO:0000313" key="8">
    <source>
        <dbReference type="Proteomes" id="UP000827092"/>
    </source>
</evidence>
<keyword evidence="2" id="KW-0963">Cytoplasm</keyword>
<feature type="domain" description="DM10" evidence="6">
    <location>
        <begin position="239"/>
        <end position="368"/>
    </location>
</feature>
<dbReference type="GO" id="GO:0072686">
    <property type="term" value="C:mitotic spindle"/>
    <property type="evidence" value="ECO:0007669"/>
    <property type="project" value="TreeGrafter"/>
</dbReference>
<proteinExistence type="predicted"/>
<feature type="domain" description="DM10" evidence="6">
    <location>
        <begin position="425"/>
        <end position="530"/>
    </location>
</feature>
<evidence type="ECO:0000256" key="5">
    <source>
        <dbReference type="ARBA" id="ARBA00023273"/>
    </source>
</evidence>
<feature type="domain" description="DM10" evidence="6">
    <location>
        <begin position="87"/>
        <end position="193"/>
    </location>
</feature>
<dbReference type="InterPro" id="IPR040193">
    <property type="entry name" value="EFHC1/EFHC2/EFHB"/>
</dbReference>
<keyword evidence="4" id="KW-0206">Cytoskeleton</keyword>
<reference evidence="7 8" key="1">
    <citation type="journal article" date="2022" name="Nat. Ecol. Evol.">
        <title>A masculinizing supergene underlies an exaggerated male reproductive morph in a spider.</title>
        <authorList>
            <person name="Hendrickx F."/>
            <person name="De Corte Z."/>
            <person name="Sonet G."/>
            <person name="Van Belleghem S.M."/>
            <person name="Kostlbacher S."/>
            <person name="Vangestel C."/>
        </authorList>
    </citation>
    <scope>NUCLEOTIDE SEQUENCE [LARGE SCALE GENOMIC DNA]</scope>
    <source>
        <strain evidence="7">W744_W776</strain>
    </source>
</reference>
<dbReference type="GO" id="GO:0007052">
    <property type="term" value="P:mitotic spindle organization"/>
    <property type="evidence" value="ECO:0007669"/>
    <property type="project" value="TreeGrafter"/>
</dbReference>
<dbReference type="SMART" id="SM00676">
    <property type="entry name" value="DM10"/>
    <property type="match status" value="3"/>
</dbReference>
<evidence type="ECO:0000256" key="1">
    <source>
        <dbReference type="ARBA" id="ARBA00004430"/>
    </source>
</evidence>
<evidence type="ECO:0000256" key="3">
    <source>
        <dbReference type="ARBA" id="ARBA00022737"/>
    </source>
</evidence>
<evidence type="ECO:0000256" key="4">
    <source>
        <dbReference type="ARBA" id="ARBA00023212"/>
    </source>
</evidence>
<dbReference type="GO" id="GO:0060285">
    <property type="term" value="P:cilium-dependent cell motility"/>
    <property type="evidence" value="ECO:0007669"/>
    <property type="project" value="TreeGrafter"/>
</dbReference>
<dbReference type="FunFam" id="2.30.29.170:FF:000002">
    <property type="entry name" value="EF-hand domain (C-terminal) containing 1"/>
    <property type="match status" value="1"/>
</dbReference>
<sequence>MDQSLPFLPGYTFRDITKTNFGYPRTLVYSKGVAVPQPIASTTVKTALELLDAQNEGLDREKVTELTYGPKRFPPKETILPRYLALDKKVLRFDGYFREDVGDWSNESYRIRKVKVLYYLQNDTMEVIEPYVPNSGLVQGTMFKRQVLPHPKGNGRQYLWKDLNIGVDLMVYGISIHLTDCDPWSREYLINAGIELNEAESTPLDPYEQRKYSNAQWCRKEVPMSNVEDAKLYKFLTCDRKVIRFYGTWKDVISDPPEIRRVILQYYLADDTMELLEDHAPNCGRLPFKVLIKKQKIPVDRNELPEDFPRSYMELKDDDAQCLFRPLCDVVWFRPEDFRTGKNIVILGKKVFLYDCDPFTRHYYKEHFGIDDMECIEVLEKPKPQTPKIFPPHNGIGTWDDSLQNCISLFPRRPKKDLMKEIRYDGKALRYKAEMVTPIPEERNRSFVVTFFPSDDTVSINEESIPNSGFPGGAFLKRTPLPKPDSNPACNPQFYTTRDFGIGQEIRACGKLFKLKDADRFVMNFMEQNPELFTVEQVQAHKKYTKKPDEYTVDHAQKEKSDLIDNMREEVVRRYGSSQYPLPSCLEPACDLQYKEKTLEELYSSNIPIPMDLIRKAVDKCTDYNERTDMAELRKILLPALGHSIKN</sequence>
<comment type="subcellular location">
    <subcellularLocation>
        <location evidence="1">Cytoplasm</location>
        <location evidence="1">Cytoskeleton</location>
        <location evidence="1">Cilium axoneme</location>
    </subcellularLocation>
</comment>
<organism evidence="7 8">
    <name type="scientific">Oedothorax gibbosus</name>
    <dbReference type="NCBI Taxonomy" id="931172"/>
    <lineage>
        <taxon>Eukaryota</taxon>
        <taxon>Metazoa</taxon>
        <taxon>Ecdysozoa</taxon>
        <taxon>Arthropoda</taxon>
        <taxon>Chelicerata</taxon>
        <taxon>Arachnida</taxon>
        <taxon>Araneae</taxon>
        <taxon>Araneomorphae</taxon>
        <taxon>Entelegynae</taxon>
        <taxon>Araneoidea</taxon>
        <taxon>Linyphiidae</taxon>
        <taxon>Erigoninae</taxon>
        <taxon>Oedothorax</taxon>
    </lineage>
</organism>
<dbReference type="Gene3D" id="2.30.29.170">
    <property type="match status" value="3"/>
</dbReference>
<dbReference type="EMBL" id="JAFNEN010000098">
    <property type="protein sequence ID" value="KAG8194775.1"/>
    <property type="molecule type" value="Genomic_DNA"/>
</dbReference>
<dbReference type="Proteomes" id="UP000827092">
    <property type="component" value="Unassembled WGS sequence"/>
</dbReference>
<dbReference type="GO" id="GO:0000281">
    <property type="term" value="P:mitotic cytokinesis"/>
    <property type="evidence" value="ECO:0007669"/>
    <property type="project" value="TreeGrafter"/>
</dbReference>
<dbReference type="GO" id="GO:0005930">
    <property type="term" value="C:axoneme"/>
    <property type="evidence" value="ECO:0007669"/>
    <property type="project" value="UniProtKB-SubCell"/>
</dbReference>
<gene>
    <name evidence="7" type="ORF">JTE90_017217</name>
</gene>
<evidence type="ECO:0000256" key="2">
    <source>
        <dbReference type="ARBA" id="ARBA00022490"/>
    </source>
</evidence>
<dbReference type="FunFam" id="2.30.29.170:FF:000004">
    <property type="entry name" value="EF-hand domain containing 2"/>
    <property type="match status" value="1"/>
</dbReference>
<evidence type="ECO:0000313" key="7">
    <source>
        <dbReference type="EMBL" id="KAG8194775.1"/>
    </source>
</evidence>
<keyword evidence="8" id="KW-1185">Reference proteome</keyword>
<dbReference type="PROSITE" id="PS51336">
    <property type="entry name" value="DM10"/>
    <property type="match status" value="3"/>
</dbReference>
<accession>A0AAV6VDE4</accession>
<dbReference type="PANTHER" id="PTHR12086">
    <property type="entry name" value="EF-HAND DOMAIN C-TERMINAL CONTAINING PROTEIN"/>
    <property type="match status" value="1"/>
</dbReference>
<evidence type="ECO:0000259" key="6">
    <source>
        <dbReference type="PROSITE" id="PS51336"/>
    </source>
</evidence>
<dbReference type="AlphaFoldDB" id="A0AAV6VDE4"/>
<keyword evidence="5" id="KW-0966">Cell projection</keyword>
<dbReference type="Pfam" id="PF06565">
    <property type="entry name" value="DM10_dom"/>
    <property type="match status" value="3"/>
</dbReference>
<name>A0AAV6VDE4_9ARAC</name>
<dbReference type="PANTHER" id="PTHR12086:SF9">
    <property type="entry name" value="EF-HAND DOMAIN-CONTAINING PROTEIN 1"/>
    <property type="match status" value="1"/>
</dbReference>
<protein>
    <recommendedName>
        <fullName evidence="6">DM10 domain-containing protein</fullName>
    </recommendedName>
</protein>
<dbReference type="InterPro" id="IPR006602">
    <property type="entry name" value="DM10_dom"/>
</dbReference>